<evidence type="ECO:0000256" key="1">
    <source>
        <dbReference type="SAM" id="MobiDB-lite"/>
    </source>
</evidence>
<evidence type="ECO:0000313" key="2">
    <source>
        <dbReference type="EMBL" id="CAH3196716.1"/>
    </source>
</evidence>
<feature type="non-terminal residue" evidence="2">
    <location>
        <position position="1"/>
    </location>
</feature>
<accession>A0ABN8T0B6</accession>
<sequence>SLTANGNYDINKKRLTNVGAPTDNNDSATKKYVDDNSSRSSTTHLKVDSNIDMKNTYRITNLSTPLDGKEPPTKDYVDNTFLDRDGSYPMKGNLNMDNNRIFNLPAPNGGNQPTPLAFTDLKYVARDGSSTMTNNLNMDNKKIINLRPPTSDNDVTNKKYKYVDDNTGAPDLSDYLEKDGTIAMTGNLNLNNNKIVNLKNLGVPTQDNEAVNKGYVDNLVHHTAVQPSHYKDEFSYLMSSGAQWTDETDGGNSFVITKIGDLAPNKGNFHDYNHKVIYASIGKQFLDGIIQKYIYKMGINFYRLTANTEYTLCLEILNTDYNLWNNTQISVDKGTSKGLSIGNVIVKKLSHRYTDSNKLTKVMYYHRIIINFRKLPSGNKFFIHILVDILRGGYNISTYPRLFSGVYIIAYGIVGTFSNINPDKVYDYHTAFDIKPTEVVYNVDINANQKAIKNIKLDRNSDNSAATVGMVKELAPYTVNNLSRKYFEEVFDFTDANNYKLNKTSSGVVFNYLKSITGDTTKDMGIPNRTIDDIRKEGLNIKNYKVSFSPTVDKSLSASDVKTLKDFYKHYHKKYWCFKKSYKSYKFLDDVFTISGISLVAIGTISGGITLNPVVLGVVNGAGVIVTGIGKKNNYKRKIEMTRIAFTTYEKVLVELRAALRGDEWNKEEFVDRMKLVDEMIIDQTPLADRFVSRYEKKFGLSKQ</sequence>
<name>A0ABN8T0B6_9CNID</name>
<gene>
    <name evidence="2" type="ORF">PEVE_00033338</name>
</gene>
<comment type="caution">
    <text evidence="2">The sequence shown here is derived from an EMBL/GenBank/DDBJ whole genome shotgun (WGS) entry which is preliminary data.</text>
</comment>
<reference evidence="2 3" key="1">
    <citation type="submission" date="2022-05" db="EMBL/GenBank/DDBJ databases">
        <authorList>
            <consortium name="Genoscope - CEA"/>
            <person name="William W."/>
        </authorList>
    </citation>
    <scope>NUCLEOTIDE SEQUENCE [LARGE SCALE GENOMIC DNA]</scope>
</reference>
<organism evidence="2 3">
    <name type="scientific">Porites evermanni</name>
    <dbReference type="NCBI Taxonomy" id="104178"/>
    <lineage>
        <taxon>Eukaryota</taxon>
        <taxon>Metazoa</taxon>
        <taxon>Cnidaria</taxon>
        <taxon>Anthozoa</taxon>
        <taxon>Hexacorallia</taxon>
        <taxon>Scleractinia</taxon>
        <taxon>Fungiina</taxon>
        <taxon>Poritidae</taxon>
        <taxon>Porites</taxon>
    </lineage>
</organism>
<evidence type="ECO:0000313" key="3">
    <source>
        <dbReference type="Proteomes" id="UP001159427"/>
    </source>
</evidence>
<feature type="compositionally biased region" description="Basic and acidic residues" evidence="1">
    <location>
        <begin position="28"/>
        <end position="37"/>
    </location>
</feature>
<feature type="region of interest" description="Disordered" evidence="1">
    <location>
        <begin position="14"/>
        <end position="43"/>
    </location>
</feature>
<protein>
    <submittedName>
        <fullName evidence="2">Uncharacterized protein</fullName>
    </submittedName>
</protein>
<keyword evidence="3" id="KW-1185">Reference proteome</keyword>
<dbReference type="Proteomes" id="UP001159427">
    <property type="component" value="Unassembled WGS sequence"/>
</dbReference>
<dbReference type="EMBL" id="CALNXI010004954">
    <property type="protein sequence ID" value="CAH3196716.1"/>
    <property type="molecule type" value="Genomic_DNA"/>
</dbReference>
<proteinExistence type="predicted"/>